<dbReference type="EMBL" id="CM035423">
    <property type="protein sequence ID" value="KAH7365009.1"/>
    <property type="molecule type" value="Genomic_DNA"/>
</dbReference>
<protein>
    <recommendedName>
        <fullName evidence="5">Urease accessory protein D</fullName>
    </recommendedName>
</protein>
<keyword evidence="4" id="KW-1185">Reference proteome</keyword>
<gene>
    <name evidence="3" type="ORF">KP509_18G003600</name>
</gene>
<dbReference type="Proteomes" id="UP000825935">
    <property type="component" value="Chromosome 18"/>
</dbReference>
<keyword evidence="2" id="KW-0143">Chaperone</keyword>
<evidence type="ECO:0000313" key="4">
    <source>
        <dbReference type="Proteomes" id="UP000825935"/>
    </source>
</evidence>
<dbReference type="HAMAP" id="MF_01384">
    <property type="entry name" value="UreD"/>
    <property type="match status" value="1"/>
</dbReference>
<name>A0A8T2SQS6_CERRI</name>
<comment type="caution">
    <text evidence="3">The sequence shown here is derived from an EMBL/GenBank/DDBJ whole genome shotgun (WGS) entry which is preliminary data.</text>
</comment>
<comment type="similarity">
    <text evidence="1">Belongs to the UreD family.</text>
</comment>
<accession>A0A8T2SQS6</accession>
<dbReference type="InterPro" id="IPR002669">
    <property type="entry name" value="UreD"/>
</dbReference>
<evidence type="ECO:0000256" key="2">
    <source>
        <dbReference type="ARBA" id="ARBA00023186"/>
    </source>
</evidence>
<organism evidence="3 4">
    <name type="scientific">Ceratopteris richardii</name>
    <name type="common">Triangle waterfern</name>
    <dbReference type="NCBI Taxonomy" id="49495"/>
    <lineage>
        <taxon>Eukaryota</taxon>
        <taxon>Viridiplantae</taxon>
        <taxon>Streptophyta</taxon>
        <taxon>Embryophyta</taxon>
        <taxon>Tracheophyta</taxon>
        <taxon>Polypodiopsida</taxon>
        <taxon>Polypodiidae</taxon>
        <taxon>Polypodiales</taxon>
        <taxon>Pteridineae</taxon>
        <taxon>Pteridaceae</taxon>
        <taxon>Parkerioideae</taxon>
        <taxon>Ceratopteris</taxon>
    </lineage>
</organism>
<dbReference type="Pfam" id="PF01774">
    <property type="entry name" value="UreD"/>
    <property type="match status" value="1"/>
</dbReference>
<dbReference type="OrthoDB" id="5550464at2759"/>
<dbReference type="GO" id="GO:0016151">
    <property type="term" value="F:nickel cation binding"/>
    <property type="evidence" value="ECO:0007669"/>
    <property type="project" value="InterPro"/>
</dbReference>
<evidence type="ECO:0000313" key="3">
    <source>
        <dbReference type="EMBL" id="KAH7365009.1"/>
    </source>
</evidence>
<dbReference type="PANTHER" id="PTHR33643:SF1">
    <property type="entry name" value="UREASE ACCESSORY PROTEIN D"/>
    <property type="match status" value="1"/>
</dbReference>
<evidence type="ECO:0008006" key="5">
    <source>
        <dbReference type="Google" id="ProtNLM"/>
    </source>
</evidence>
<dbReference type="PANTHER" id="PTHR33643">
    <property type="entry name" value="UREASE ACCESSORY PROTEIN D"/>
    <property type="match status" value="1"/>
</dbReference>
<dbReference type="OMA" id="CFRSASY"/>
<proteinExistence type="inferred from homology"/>
<sequence>MRKCYNVAPSVDVVWIYSLSYGGGLVSGDSVYVQVEVGADSTAVFTTQASTKVYKARDGLSCEQLLKVSIQKNGTFAMLPDPVTCFQASKYKQVQLFYLAEDANVVLVDWCTSGRRERGEIWSFDSYSSTNHLFLEGKTPLFLDSMCLESKDSLTISERMQPFQVLAMLVLYGPELKHLGKQLEEFIEARNRKALHSRSRTISDFLVSCSTFGPKEEGLVVRIAATATELVYDFLRHHLAALSRLTGACPYAGK</sequence>
<evidence type="ECO:0000256" key="1">
    <source>
        <dbReference type="ARBA" id="ARBA00007177"/>
    </source>
</evidence>
<reference evidence="3" key="1">
    <citation type="submission" date="2021-08" db="EMBL/GenBank/DDBJ databases">
        <title>WGS assembly of Ceratopteris richardii.</title>
        <authorList>
            <person name="Marchant D.B."/>
            <person name="Chen G."/>
            <person name="Jenkins J."/>
            <person name="Shu S."/>
            <person name="Leebens-Mack J."/>
            <person name="Grimwood J."/>
            <person name="Schmutz J."/>
            <person name="Soltis P."/>
            <person name="Soltis D."/>
            <person name="Chen Z.-H."/>
        </authorList>
    </citation>
    <scope>NUCLEOTIDE SEQUENCE</scope>
    <source>
        <strain evidence="3">Whitten #5841</strain>
        <tissue evidence="3">Leaf</tissue>
    </source>
</reference>
<dbReference type="AlphaFoldDB" id="A0A8T2SQS6"/>